<comment type="subcellular location">
    <subcellularLocation>
        <location evidence="1">Membrane</location>
        <topology evidence="1">Single-pass type I membrane protein</topology>
    </subcellularLocation>
</comment>
<feature type="domain" description="Ig-like" evidence="10">
    <location>
        <begin position="1222"/>
        <end position="1326"/>
    </location>
</feature>
<accession>A0ABD0WHA6</accession>
<dbReference type="InterPro" id="IPR051102">
    <property type="entry name" value="IgSF_V-set/TM_domain"/>
</dbReference>
<dbReference type="PROSITE" id="PS50835">
    <property type="entry name" value="IG_LIKE"/>
    <property type="match status" value="9"/>
</dbReference>
<evidence type="ECO:0000256" key="2">
    <source>
        <dbReference type="ARBA" id="ARBA00022692"/>
    </source>
</evidence>
<evidence type="ECO:0000256" key="1">
    <source>
        <dbReference type="ARBA" id="ARBA00004479"/>
    </source>
</evidence>
<feature type="transmembrane region" description="Helical" evidence="9">
    <location>
        <begin position="6"/>
        <end position="30"/>
    </location>
</feature>
<evidence type="ECO:0000259" key="10">
    <source>
        <dbReference type="PROSITE" id="PS50835"/>
    </source>
</evidence>
<keyword evidence="4" id="KW-0677">Repeat</keyword>
<keyword evidence="2 9" id="KW-0812">Transmembrane</keyword>
<evidence type="ECO:0000256" key="4">
    <source>
        <dbReference type="ARBA" id="ARBA00022737"/>
    </source>
</evidence>
<evidence type="ECO:0000313" key="11">
    <source>
        <dbReference type="EMBL" id="KAL0963627.1"/>
    </source>
</evidence>
<keyword evidence="8" id="KW-0393">Immunoglobulin domain</keyword>
<evidence type="ECO:0000256" key="7">
    <source>
        <dbReference type="ARBA" id="ARBA00023157"/>
    </source>
</evidence>
<evidence type="ECO:0000256" key="5">
    <source>
        <dbReference type="ARBA" id="ARBA00022989"/>
    </source>
</evidence>
<dbReference type="SMART" id="SM00409">
    <property type="entry name" value="IG"/>
    <property type="match status" value="10"/>
</dbReference>
<sequence>MWNVQHYIWVISHLYFLSGFIQWGGAMVMVEMQASPLYRVIGYPISIYCNVSGFSDPSALQNFQFSIYKPNKPSQEIQIISTAEKDFAMAVYSQRVRDGDITLDRLSVTSVLFKVKSLKSGDEGDYECYTPNTERVYHGTYSAKTTLKVIEDTLIASSTETSSLSLTVGDNLDLQCLASSNTYQHTHLSITWYLHRDGQASPSPIISLDRYLTVNPGLEFESRYRAGLISLDKMEEATYRLKMSRVEMPDAGRIYCQAQEWIQDPDRSWYPIAKKDAQETTLTVKAKEVAPEPGSGSISVSMKVEEAQLNEGGELAVQCTVDVQGMTGQFFSVAWMKDNQELAKIGPTGVLDVGPEYKGRESDGELRAMRTGQEKIHLLTLRPVRTQDQGAFHCRVWSNDRDDNGVFKQGPSQDSATKPVTIKATESGLAVAMATNEMSVSEGGELRITCKVSGARGQLSITWQRRSVSMSTGPFSDVISLSQMGVQDLGAEFKQRKVGALRSTGDTFILELRDIVTSDAGSYQCTVSEWTTESNGNAKKTNSQSQVGSVNVLTVESQLKVKLNSRGAQVMEGGEVELLCGVKGPRFPITVTWSLMREGESAPENILTFSNTGDIKWRGDQSSYQLSVTASNNQVLHTLRIIQASRREAGQYQCEISAFLQGRHRKLHISNQLAVLVQPPKSVLTLSSSKPPVDQSINTDVLIQCSVTKATSTASRFAVEWVVQKQEGNQTILSSDRDAVVTLGAGVSTDQRISMRRREGRSFELTIRQTRIDDSGTYYCVVEEWLQDPLGQWYKLQPSSAAIELRLKETVSDLSVDKTDKELKVRDGDGVELICSLIAGASGPASLYALTWFYKRGSFSSSVKVPLVIMGRDGILTYPEDQEHLRPQGLKGRLTFSRPTHSTFQLGLQRAHQGDSGAYQCQVDQYQLNDGKWKQTASDKSGTTILTVKPIESVLTVSASPSLLGQNLDTDVQMDCSIVRATSNSSRFAVTWLAQKGQEGNMTILSSDHDAVVSPGVGLSTGQRISMRRREGRGFELTIRQTRIDDSGTYYCVVEEWLQDPLGQWYKLQPSSAAIELRLKETVSDLSVDKTDKELKVRDGDGVELTCSLTAGASGPASLYALTWLYKRGSSSSSVKVPLVIMGRDGILTYPEDQEHLRPQGLKGRLTFSRPTHSTYQLGLQRAHQGDSGAYQCQVDQYQLNDGKWKQTASDKSGTTNLTVKPIESVLTVSASPSLLGQNLHTDVQMDCSIVRATSNSSRFAVTWLAQKGEGNMTILTSDRDAVVSPGVGLSTGQRISMRRREGRGFELTIRQSRSNDSGMYYCVVEEWLQDALGQWYKFQPSSAAIELRFNATGSMSTSEPDCATGLVLGIFISLFCVLAILIIVLSIKLKGRGSAGKKTQLNTLWAEENPLKPVQGDG</sequence>
<keyword evidence="12" id="KW-1185">Reference proteome</keyword>
<dbReference type="PANTHER" id="PTHR12207:SF25">
    <property type="entry name" value="IMMUNOGLOBULIN SUPERFAMILY MEMBER 2"/>
    <property type="match status" value="1"/>
</dbReference>
<protein>
    <recommendedName>
        <fullName evidence="10">Ig-like domain-containing protein</fullName>
    </recommendedName>
</protein>
<dbReference type="SMART" id="SM00406">
    <property type="entry name" value="IGv"/>
    <property type="match status" value="9"/>
</dbReference>
<feature type="domain" description="Ig-like" evidence="10">
    <location>
        <begin position="950"/>
        <end position="1055"/>
    </location>
</feature>
<feature type="domain" description="Ig-like" evidence="10">
    <location>
        <begin position="680"/>
        <end position="783"/>
    </location>
</feature>
<dbReference type="InterPro" id="IPR003598">
    <property type="entry name" value="Ig_sub2"/>
</dbReference>
<evidence type="ECO:0000256" key="6">
    <source>
        <dbReference type="ARBA" id="ARBA00023136"/>
    </source>
</evidence>
<keyword evidence="3" id="KW-0732">Signal</keyword>
<evidence type="ECO:0000256" key="9">
    <source>
        <dbReference type="SAM" id="Phobius"/>
    </source>
</evidence>
<feature type="transmembrane region" description="Helical" evidence="9">
    <location>
        <begin position="1366"/>
        <end position="1388"/>
    </location>
</feature>
<dbReference type="PANTHER" id="PTHR12207">
    <property type="entry name" value="V-SET AND TRANSMEMBRANE DOMAIN-CONTAINING PROTEIN"/>
    <property type="match status" value="1"/>
</dbReference>
<reference evidence="11 12" key="1">
    <citation type="submission" date="2024-06" db="EMBL/GenBank/DDBJ databases">
        <authorList>
            <person name="Pan Q."/>
            <person name="Wen M."/>
            <person name="Jouanno E."/>
            <person name="Zahm M."/>
            <person name="Klopp C."/>
            <person name="Cabau C."/>
            <person name="Louis A."/>
            <person name="Berthelot C."/>
            <person name="Parey E."/>
            <person name="Roest Crollius H."/>
            <person name="Montfort J."/>
            <person name="Robinson-Rechavi M."/>
            <person name="Bouchez O."/>
            <person name="Lampietro C."/>
            <person name="Lopez Roques C."/>
            <person name="Donnadieu C."/>
            <person name="Postlethwait J."/>
            <person name="Bobe J."/>
            <person name="Verreycken H."/>
            <person name="Guiguen Y."/>
        </authorList>
    </citation>
    <scope>NUCLEOTIDE SEQUENCE [LARGE SCALE GENOMIC DNA]</scope>
    <source>
        <strain evidence="11">Up_M1</strain>
        <tissue evidence="11">Testis</tissue>
    </source>
</reference>
<evidence type="ECO:0000256" key="3">
    <source>
        <dbReference type="ARBA" id="ARBA00022729"/>
    </source>
</evidence>
<dbReference type="InterPro" id="IPR036179">
    <property type="entry name" value="Ig-like_dom_sf"/>
</dbReference>
<name>A0ABD0WHA6_UMBPY</name>
<dbReference type="FunFam" id="2.60.40.10:FF:000491">
    <property type="entry name" value="Immunoglobulin superfamily, member 3"/>
    <property type="match status" value="1"/>
</dbReference>
<dbReference type="InterPro" id="IPR013783">
    <property type="entry name" value="Ig-like_fold"/>
</dbReference>
<dbReference type="Gene3D" id="2.60.40.10">
    <property type="entry name" value="Immunoglobulins"/>
    <property type="match status" value="10"/>
</dbReference>
<dbReference type="GO" id="GO:0016020">
    <property type="term" value="C:membrane"/>
    <property type="evidence" value="ECO:0007669"/>
    <property type="project" value="UniProtKB-SubCell"/>
</dbReference>
<feature type="domain" description="Ig-like" evidence="10">
    <location>
        <begin position="559"/>
        <end position="670"/>
    </location>
</feature>
<dbReference type="Proteomes" id="UP001557470">
    <property type="component" value="Unassembled WGS sequence"/>
</dbReference>
<keyword evidence="5 9" id="KW-1133">Transmembrane helix</keyword>
<evidence type="ECO:0000313" key="12">
    <source>
        <dbReference type="Proteomes" id="UP001557470"/>
    </source>
</evidence>
<feature type="domain" description="Ig-like" evidence="10">
    <location>
        <begin position="293"/>
        <end position="396"/>
    </location>
</feature>
<feature type="domain" description="Ig-like" evidence="10">
    <location>
        <begin position="1070"/>
        <end position="1219"/>
    </location>
</feature>
<proteinExistence type="predicted"/>
<dbReference type="FunFam" id="2.60.40.10:FF:000191">
    <property type="entry name" value="Immunoglobulin superfamily member 3"/>
    <property type="match status" value="1"/>
</dbReference>
<feature type="domain" description="Ig-like" evidence="10">
    <location>
        <begin position="131"/>
        <end position="283"/>
    </location>
</feature>
<feature type="domain" description="Ig-like" evidence="10">
    <location>
        <begin position="419"/>
        <end position="543"/>
    </location>
</feature>
<comment type="caution">
    <text evidence="11">The sequence shown here is derived from an EMBL/GenBank/DDBJ whole genome shotgun (WGS) entry which is preliminary data.</text>
</comment>
<dbReference type="SMART" id="SM00408">
    <property type="entry name" value="IGc2"/>
    <property type="match status" value="6"/>
</dbReference>
<dbReference type="EMBL" id="JAGEUA010000010">
    <property type="protein sequence ID" value="KAL0963627.1"/>
    <property type="molecule type" value="Genomic_DNA"/>
</dbReference>
<gene>
    <name evidence="11" type="ORF">UPYG_G00308790</name>
</gene>
<organism evidence="11 12">
    <name type="scientific">Umbra pygmaea</name>
    <name type="common">Eastern mudminnow</name>
    <dbReference type="NCBI Taxonomy" id="75934"/>
    <lineage>
        <taxon>Eukaryota</taxon>
        <taxon>Metazoa</taxon>
        <taxon>Chordata</taxon>
        <taxon>Craniata</taxon>
        <taxon>Vertebrata</taxon>
        <taxon>Euteleostomi</taxon>
        <taxon>Actinopterygii</taxon>
        <taxon>Neopterygii</taxon>
        <taxon>Teleostei</taxon>
        <taxon>Protacanthopterygii</taxon>
        <taxon>Esociformes</taxon>
        <taxon>Umbridae</taxon>
        <taxon>Umbra</taxon>
    </lineage>
</organism>
<dbReference type="InterPro" id="IPR013106">
    <property type="entry name" value="Ig_V-set"/>
</dbReference>
<evidence type="ECO:0000256" key="8">
    <source>
        <dbReference type="ARBA" id="ARBA00023319"/>
    </source>
</evidence>
<dbReference type="InterPro" id="IPR007110">
    <property type="entry name" value="Ig-like_dom"/>
</dbReference>
<keyword evidence="7" id="KW-1015">Disulfide bond</keyword>
<dbReference type="Pfam" id="PF07686">
    <property type="entry name" value="V-set"/>
    <property type="match status" value="4"/>
</dbReference>
<dbReference type="CDD" id="cd00099">
    <property type="entry name" value="IgV"/>
    <property type="match status" value="1"/>
</dbReference>
<keyword evidence="6 9" id="KW-0472">Membrane</keyword>
<dbReference type="InterPro" id="IPR003599">
    <property type="entry name" value="Ig_sub"/>
</dbReference>
<dbReference type="SUPFAM" id="SSF48726">
    <property type="entry name" value="Immunoglobulin"/>
    <property type="match status" value="10"/>
</dbReference>
<feature type="domain" description="Ig-like" evidence="10">
    <location>
        <begin position="798"/>
        <end position="938"/>
    </location>
</feature>